<gene>
    <name evidence="2" type="ORF">Q7514_03925</name>
</gene>
<feature type="region of interest" description="Disordered" evidence="1">
    <location>
        <begin position="107"/>
        <end position="170"/>
    </location>
</feature>
<proteinExistence type="predicted"/>
<organism evidence="2 3">
    <name type="scientific">Rhodococcus artemisiae</name>
    <dbReference type="NCBI Taxonomy" id="714159"/>
    <lineage>
        <taxon>Bacteria</taxon>
        <taxon>Bacillati</taxon>
        <taxon>Actinomycetota</taxon>
        <taxon>Actinomycetes</taxon>
        <taxon>Mycobacteriales</taxon>
        <taxon>Nocardiaceae</taxon>
        <taxon>Rhodococcus</taxon>
    </lineage>
</organism>
<dbReference type="RefSeq" id="WP_330131910.1">
    <property type="nucleotide sequence ID" value="NZ_JAUTXY010000001.1"/>
</dbReference>
<accession>A0ABU7L556</accession>
<evidence type="ECO:0000313" key="2">
    <source>
        <dbReference type="EMBL" id="MEE2056672.1"/>
    </source>
</evidence>
<dbReference type="EMBL" id="JAUTXY010000001">
    <property type="protein sequence ID" value="MEE2056672.1"/>
    <property type="molecule type" value="Genomic_DNA"/>
</dbReference>
<dbReference type="Proteomes" id="UP001336020">
    <property type="component" value="Unassembled WGS sequence"/>
</dbReference>
<feature type="compositionally biased region" description="Basic and acidic residues" evidence="1">
    <location>
        <begin position="130"/>
        <end position="151"/>
    </location>
</feature>
<evidence type="ECO:0000256" key="1">
    <source>
        <dbReference type="SAM" id="MobiDB-lite"/>
    </source>
</evidence>
<comment type="caution">
    <text evidence="2">The sequence shown here is derived from an EMBL/GenBank/DDBJ whole genome shotgun (WGS) entry which is preliminary data.</text>
</comment>
<protein>
    <submittedName>
        <fullName evidence="2">Uncharacterized protein</fullName>
    </submittedName>
</protein>
<reference evidence="2 3" key="1">
    <citation type="submission" date="2023-07" db="EMBL/GenBank/DDBJ databases">
        <authorList>
            <person name="Girao M."/>
            <person name="Carvalho M.F."/>
        </authorList>
    </citation>
    <scope>NUCLEOTIDE SEQUENCE [LARGE SCALE GENOMIC DNA]</scope>
    <source>
        <strain evidence="2 3">YIM65754</strain>
    </source>
</reference>
<feature type="compositionally biased region" description="Basic residues" evidence="1">
    <location>
        <begin position="161"/>
        <end position="170"/>
    </location>
</feature>
<keyword evidence="3" id="KW-1185">Reference proteome</keyword>
<evidence type="ECO:0000313" key="3">
    <source>
        <dbReference type="Proteomes" id="UP001336020"/>
    </source>
</evidence>
<name>A0ABU7L556_9NOCA</name>
<feature type="region of interest" description="Disordered" evidence="1">
    <location>
        <begin position="56"/>
        <end position="76"/>
    </location>
</feature>
<sequence length="170" mass="18689">MAKLVNTLSEDEFVLIQETKKSQIAELAEDDLIDLHTRTRRARNKYVKLYRRSGAEKVGKKKSRASGRAANQRNAGKAELFEDALARVSRRLATVARQSALELKEERLALARSDSPVSSDGAGGKGKGKVKSEGKSRVDSTRDSSGRKKYEASTIAAGARRQAKKDKKNT</sequence>